<organism evidence="1 2">
    <name type="scientific">Stylosanthes scabra</name>
    <dbReference type="NCBI Taxonomy" id="79078"/>
    <lineage>
        <taxon>Eukaryota</taxon>
        <taxon>Viridiplantae</taxon>
        <taxon>Streptophyta</taxon>
        <taxon>Embryophyta</taxon>
        <taxon>Tracheophyta</taxon>
        <taxon>Spermatophyta</taxon>
        <taxon>Magnoliopsida</taxon>
        <taxon>eudicotyledons</taxon>
        <taxon>Gunneridae</taxon>
        <taxon>Pentapetalae</taxon>
        <taxon>rosids</taxon>
        <taxon>fabids</taxon>
        <taxon>Fabales</taxon>
        <taxon>Fabaceae</taxon>
        <taxon>Papilionoideae</taxon>
        <taxon>50 kb inversion clade</taxon>
        <taxon>dalbergioids sensu lato</taxon>
        <taxon>Dalbergieae</taxon>
        <taxon>Pterocarpus clade</taxon>
        <taxon>Stylosanthes</taxon>
    </lineage>
</organism>
<protein>
    <submittedName>
        <fullName evidence="1">Uncharacterized protein</fullName>
    </submittedName>
</protein>
<reference evidence="1 2" key="1">
    <citation type="journal article" date="2023" name="Plants (Basel)">
        <title>Bridging the Gap: Combining Genomics and Transcriptomics Approaches to Understand Stylosanthes scabra, an Orphan Legume from the Brazilian Caatinga.</title>
        <authorList>
            <person name="Ferreira-Neto J.R.C."/>
            <person name="da Silva M.D."/>
            <person name="Binneck E."/>
            <person name="de Melo N.F."/>
            <person name="da Silva R.H."/>
            <person name="de Melo A.L.T.M."/>
            <person name="Pandolfi V."/>
            <person name="Bustamante F.O."/>
            <person name="Brasileiro-Vidal A.C."/>
            <person name="Benko-Iseppon A.M."/>
        </authorList>
    </citation>
    <scope>NUCLEOTIDE SEQUENCE [LARGE SCALE GENOMIC DNA]</scope>
    <source>
        <tissue evidence="1">Leaves</tissue>
    </source>
</reference>
<evidence type="ECO:0000313" key="2">
    <source>
        <dbReference type="Proteomes" id="UP001341840"/>
    </source>
</evidence>
<keyword evidence="2" id="KW-1185">Reference proteome</keyword>
<proteinExistence type="predicted"/>
<accession>A0ABU6YQ73</accession>
<name>A0ABU6YQ73_9FABA</name>
<comment type="caution">
    <text evidence="1">The sequence shown here is derived from an EMBL/GenBank/DDBJ whole genome shotgun (WGS) entry which is preliminary data.</text>
</comment>
<gene>
    <name evidence="1" type="ORF">PIB30_080267</name>
</gene>
<evidence type="ECO:0000313" key="1">
    <source>
        <dbReference type="EMBL" id="MED6212124.1"/>
    </source>
</evidence>
<dbReference type="Proteomes" id="UP001341840">
    <property type="component" value="Unassembled WGS sequence"/>
</dbReference>
<dbReference type="EMBL" id="JASCZI010242819">
    <property type="protein sequence ID" value="MED6212124.1"/>
    <property type="molecule type" value="Genomic_DNA"/>
</dbReference>
<sequence length="203" mass="23049">MQVHSSFQAEGNLMFGKNQNWESCQVECHSDSSSDGYYSCEDSLPACQIDCAEFQHQRYFDELFKALVQQRVEIKEAQKKTEARLLTITKLASNVIDRFVDPQSPYHEEGLNAVTLRSGTQLKGPTISCQNVVPTTHADIDLQRDVICEEEILVKKKVTIPIINGRTVDPKNPTSLPYPITTKKARKTKTTDPHVIELLKKWK</sequence>